<dbReference type="Proteomes" id="UP000240535">
    <property type="component" value="Unassembled WGS sequence"/>
</dbReference>
<protein>
    <submittedName>
        <fullName evidence="1">Uncharacterized protein</fullName>
    </submittedName>
</protein>
<evidence type="ECO:0000313" key="1">
    <source>
        <dbReference type="EMBL" id="PSM51616.1"/>
    </source>
</evidence>
<keyword evidence="2" id="KW-1185">Reference proteome</keyword>
<dbReference type="RefSeq" id="WP_106872259.1">
    <property type="nucleotide sequence ID" value="NZ_CP053841.1"/>
</dbReference>
<evidence type="ECO:0000313" key="2">
    <source>
        <dbReference type="Proteomes" id="UP000240535"/>
    </source>
</evidence>
<organism evidence="1 2">
    <name type="scientific">Campylobacter blaseri</name>
    <dbReference type="NCBI Taxonomy" id="2042961"/>
    <lineage>
        <taxon>Bacteria</taxon>
        <taxon>Pseudomonadati</taxon>
        <taxon>Campylobacterota</taxon>
        <taxon>Epsilonproteobacteria</taxon>
        <taxon>Campylobacterales</taxon>
        <taxon>Campylobacteraceae</taxon>
        <taxon>Campylobacter</taxon>
    </lineage>
</organism>
<gene>
    <name evidence="1" type="ORF">CQ405_07420</name>
</gene>
<reference evidence="2" key="1">
    <citation type="submission" date="2017-10" db="EMBL/GenBank/DDBJ databases">
        <title>Campylobacter species from seals.</title>
        <authorList>
            <person name="Gilbert M.J."/>
            <person name="Zomer A.L."/>
            <person name="Timmerman A.J."/>
            <person name="Duim B."/>
            <person name="Wagenaar J.A."/>
        </authorList>
    </citation>
    <scope>NUCLEOTIDE SEQUENCE [LARGE SCALE GENOMIC DNA]</scope>
    <source>
        <strain evidence="2">17S00004-5</strain>
    </source>
</reference>
<dbReference type="EMBL" id="PDHH01000006">
    <property type="protein sequence ID" value="PSM51616.1"/>
    <property type="molecule type" value="Genomic_DNA"/>
</dbReference>
<comment type="caution">
    <text evidence="1">The sequence shown here is derived from an EMBL/GenBank/DDBJ whole genome shotgun (WGS) entry which is preliminary data.</text>
</comment>
<sequence>MIVKAIKEYEFKDSSKENRKSIVKFGNEFEVYGVLFVKDDVFYLLEDGLFYLASLFEILNPQIPKYWAFSKFSKDEFYNVFKYEDYIVNGENFSGLFDWNLEASKELRNLRKNRYFTFNERRTDDFYGHYMKKLLSWKNNHKDINFKFSIQDKVSLEISNFTGKTNLDIANNKDKSWFSIEASKDKFSAYSSLDNLEIVLKCANEWVGI</sequence>
<dbReference type="AlphaFoldDB" id="A0A2P8QZE5"/>
<name>A0A2P8QZE5_9BACT</name>
<proteinExistence type="predicted"/>
<accession>A0A2P8QZE5</accession>